<sequence>MQYQELDFASWSADNQRCLPKGHCRRISLLFENQYCLRTEKSSLLFDKPLTLTAMEKGMLVIMAWIAGAGAVGGVVNAFMSDNGFFLPVSTTTERGTMWQPGYLGNILVSTVAALVSWGLYGPAANAVLVVSPPVSVPDGAKVISVSLSLANLMGALMVGVAGARWLSNEVDKTMLRLAITKVAAAPADASKASLLAQASPSKAVQIAEQVFESAPAPVESKVDELALELAAGQSSAESMLTELASKLKSK</sequence>
<feature type="transmembrane region" description="Helical" evidence="1">
    <location>
        <begin position="101"/>
        <end position="121"/>
    </location>
</feature>
<dbReference type="EMBL" id="JAGETZ010000002">
    <property type="protein sequence ID" value="MBO2008505.1"/>
    <property type="molecule type" value="Genomic_DNA"/>
</dbReference>
<feature type="transmembrane region" description="Helical" evidence="1">
    <location>
        <begin position="141"/>
        <end position="167"/>
    </location>
</feature>
<name>A0ABS3QB78_9BACT</name>
<feature type="transmembrane region" description="Helical" evidence="1">
    <location>
        <begin position="59"/>
        <end position="80"/>
    </location>
</feature>
<keyword evidence="1" id="KW-0472">Membrane</keyword>
<proteinExistence type="predicted"/>
<accession>A0ABS3QB78</accession>
<evidence type="ECO:0000313" key="3">
    <source>
        <dbReference type="Proteomes" id="UP000664369"/>
    </source>
</evidence>
<keyword evidence="3" id="KW-1185">Reference proteome</keyword>
<protein>
    <submittedName>
        <fullName evidence="2">Uncharacterized protein</fullName>
    </submittedName>
</protein>
<evidence type="ECO:0000256" key="1">
    <source>
        <dbReference type="SAM" id="Phobius"/>
    </source>
</evidence>
<keyword evidence="1" id="KW-1133">Transmembrane helix</keyword>
<gene>
    <name evidence="2" type="ORF">J4E00_05525</name>
</gene>
<dbReference type="Proteomes" id="UP000664369">
    <property type="component" value="Unassembled WGS sequence"/>
</dbReference>
<evidence type="ECO:0000313" key="2">
    <source>
        <dbReference type="EMBL" id="MBO2008505.1"/>
    </source>
</evidence>
<keyword evidence="1" id="KW-0812">Transmembrane</keyword>
<comment type="caution">
    <text evidence="2">The sequence shown here is derived from an EMBL/GenBank/DDBJ whole genome shotgun (WGS) entry which is preliminary data.</text>
</comment>
<reference evidence="2 3" key="1">
    <citation type="submission" date="2021-03" db="EMBL/GenBank/DDBJ databases">
        <authorList>
            <person name="Kim M.K."/>
        </authorList>
    </citation>
    <scope>NUCLEOTIDE SEQUENCE [LARGE SCALE GENOMIC DNA]</scope>
    <source>
        <strain evidence="2 3">BT442</strain>
    </source>
</reference>
<organism evidence="2 3">
    <name type="scientific">Hymenobacter negativus</name>
    <dbReference type="NCBI Taxonomy" id="2795026"/>
    <lineage>
        <taxon>Bacteria</taxon>
        <taxon>Pseudomonadati</taxon>
        <taxon>Bacteroidota</taxon>
        <taxon>Cytophagia</taxon>
        <taxon>Cytophagales</taxon>
        <taxon>Hymenobacteraceae</taxon>
        <taxon>Hymenobacter</taxon>
    </lineage>
</organism>